<keyword evidence="1" id="KW-0472">Membrane</keyword>
<gene>
    <name evidence="2" type="ORF">DEBR0S5_11166G</name>
</gene>
<evidence type="ECO:0000313" key="3">
    <source>
        <dbReference type="Proteomes" id="UP000478008"/>
    </source>
</evidence>
<dbReference type="GO" id="GO:0005743">
    <property type="term" value="C:mitochondrial inner membrane"/>
    <property type="evidence" value="ECO:0007669"/>
    <property type="project" value="TreeGrafter"/>
</dbReference>
<dbReference type="InterPro" id="IPR042432">
    <property type="entry name" value="Coa1_fungi"/>
</dbReference>
<dbReference type="AlphaFoldDB" id="A0A7D9CZP7"/>
<evidence type="ECO:0000313" key="2">
    <source>
        <dbReference type="EMBL" id="VUG19754.1"/>
    </source>
</evidence>
<sequence>MHFITKAPIRGILGLNRTLLASIPRFGARTIISPLRLGIRSRYYSEEMKSKEYIPEGKIVTDPVTGEKKFVKPMTIHSNLPEDPHIKERKTGRIAFSIFALFILVATASVFQYEEVSTPVMNATMYYLRRSQLARSHLGNEITYSGWFPYISGEVNTVKGVVNIHTKVEGKKGKAVMYLKAGRASKDNDFHIDVWKLVQDDGVVLDLLHDDDSIVLEI</sequence>
<keyword evidence="1" id="KW-1133">Transmembrane helix</keyword>
<evidence type="ECO:0000256" key="1">
    <source>
        <dbReference type="SAM" id="Phobius"/>
    </source>
</evidence>
<accession>A0A7D9CZP7</accession>
<organism evidence="2 3">
    <name type="scientific">Dekkera bruxellensis</name>
    <name type="common">Brettanomyces custersii</name>
    <dbReference type="NCBI Taxonomy" id="5007"/>
    <lineage>
        <taxon>Eukaryota</taxon>
        <taxon>Fungi</taxon>
        <taxon>Dikarya</taxon>
        <taxon>Ascomycota</taxon>
        <taxon>Saccharomycotina</taxon>
        <taxon>Pichiomycetes</taxon>
        <taxon>Pichiales</taxon>
        <taxon>Pichiaceae</taxon>
        <taxon>Brettanomyces</taxon>
    </lineage>
</organism>
<keyword evidence="1" id="KW-0812">Transmembrane</keyword>
<reference evidence="2 3" key="1">
    <citation type="submission" date="2019-07" db="EMBL/GenBank/DDBJ databases">
        <authorList>
            <person name="Friedrich A."/>
            <person name="Schacherer J."/>
        </authorList>
    </citation>
    <scope>NUCLEOTIDE SEQUENCE [LARGE SCALE GENOMIC DNA]</scope>
</reference>
<feature type="transmembrane region" description="Helical" evidence="1">
    <location>
        <begin position="94"/>
        <end position="113"/>
    </location>
</feature>
<protein>
    <submittedName>
        <fullName evidence="2">DEBR0S5_11166g1_1</fullName>
    </submittedName>
</protein>
<proteinExistence type="predicted"/>
<dbReference type="Pfam" id="PF08695">
    <property type="entry name" value="Coa1"/>
    <property type="match status" value="1"/>
</dbReference>
<name>A0A7D9CZP7_DEKBR</name>
<dbReference type="PANTHER" id="PTHR28523">
    <property type="entry name" value="CYTOCHROME C OXIDASE ASSEMBLY FACTOR 1"/>
    <property type="match status" value="1"/>
</dbReference>
<keyword evidence="3" id="KW-1185">Reference proteome</keyword>
<dbReference type="EMBL" id="CABFWN010000005">
    <property type="protein sequence ID" value="VUG19754.1"/>
    <property type="molecule type" value="Genomic_DNA"/>
</dbReference>
<dbReference type="Proteomes" id="UP000478008">
    <property type="component" value="Unassembled WGS sequence"/>
</dbReference>
<dbReference type="GO" id="GO:0033617">
    <property type="term" value="P:mitochondrial respiratory chain complex IV assembly"/>
    <property type="evidence" value="ECO:0007669"/>
    <property type="project" value="InterPro"/>
</dbReference>
<dbReference type="PANTHER" id="PTHR28523:SF1">
    <property type="entry name" value="CYTOCHROME C OXIDASE ASSEMBLY FACTOR 1"/>
    <property type="match status" value="1"/>
</dbReference>
<dbReference type="InterPro" id="IPR014807">
    <property type="entry name" value="Coa1"/>
</dbReference>